<name>A0AAD9PB58_RIDPI</name>
<keyword evidence="3" id="KW-1185">Reference proteome</keyword>
<dbReference type="EMBL" id="JAODUO010000055">
    <property type="protein sequence ID" value="KAK2191301.1"/>
    <property type="molecule type" value="Genomic_DNA"/>
</dbReference>
<comment type="caution">
    <text evidence="2">The sequence shown here is derived from an EMBL/GenBank/DDBJ whole genome shotgun (WGS) entry which is preliminary data.</text>
</comment>
<dbReference type="AlphaFoldDB" id="A0AAD9PB58"/>
<evidence type="ECO:0000313" key="2">
    <source>
        <dbReference type="EMBL" id="KAK2191301.1"/>
    </source>
</evidence>
<proteinExistence type="predicted"/>
<evidence type="ECO:0000256" key="1">
    <source>
        <dbReference type="SAM" id="MobiDB-lite"/>
    </source>
</evidence>
<organism evidence="2 3">
    <name type="scientific">Ridgeia piscesae</name>
    <name type="common">Tubeworm</name>
    <dbReference type="NCBI Taxonomy" id="27915"/>
    <lineage>
        <taxon>Eukaryota</taxon>
        <taxon>Metazoa</taxon>
        <taxon>Spiralia</taxon>
        <taxon>Lophotrochozoa</taxon>
        <taxon>Annelida</taxon>
        <taxon>Polychaeta</taxon>
        <taxon>Sedentaria</taxon>
        <taxon>Canalipalpata</taxon>
        <taxon>Sabellida</taxon>
        <taxon>Siboglinidae</taxon>
        <taxon>Ridgeia</taxon>
    </lineage>
</organism>
<sequence>MPSTSTAEPSYVTTPQKMRAAPDSSPCLSPSVNANWSAEFAVPWNKVSHTMTGSEKEEEMHYCTSTSIDAQEEKRQRLVKLSEEGFSYDGRVDIVSGISTSDLVKSWPCMVHINPETRSKVQRNKRKKAAKMSRKVLGMINELAQYEWTDH</sequence>
<feature type="compositionally biased region" description="Polar residues" evidence="1">
    <location>
        <begin position="1"/>
        <end position="16"/>
    </location>
</feature>
<dbReference type="Proteomes" id="UP001209878">
    <property type="component" value="Unassembled WGS sequence"/>
</dbReference>
<feature type="region of interest" description="Disordered" evidence="1">
    <location>
        <begin position="1"/>
        <end position="28"/>
    </location>
</feature>
<accession>A0AAD9PB58</accession>
<gene>
    <name evidence="2" type="ORF">NP493_56g09005</name>
</gene>
<evidence type="ECO:0000313" key="3">
    <source>
        <dbReference type="Proteomes" id="UP001209878"/>
    </source>
</evidence>
<protein>
    <submittedName>
        <fullName evidence="2">Uncharacterized protein</fullName>
    </submittedName>
</protein>
<reference evidence="2" key="1">
    <citation type="journal article" date="2023" name="Mol. Biol. Evol.">
        <title>Third-Generation Sequencing Reveals the Adaptive Role of the Epigenome in Three Deep-Sea Polychaetes.</title>
        <authorList>
            <person name="Perez M."/>
            <person name="Aroh O."/>
            <person name="Sun Y."/>
            <person name="Lan Y."/>
            <person name="Juniper S.K."/>
            <person name="Young C.R."/>
            <person name="Angers B."/>
            <person name="Qian P.Y."/>
        </authorList>
    </citation>
    <scope>NUCLEOTIDE SEQUENCE</scope>
    <source>
        <strain evidence="2">R07B-5</strain>
    </source>
</reference>